<keyword evidence="1" id="KW-1133">Transmembrane helix</keyword>
<feature type="transmembrane region" description="Helical" evidence="1">
    <location>
        <begin position="7"/>
        <end position="26"/>
    </location>
</feature>
<evidence type="ECO:0000256" key="1">
    <source>
        <dbReference type="SAM" id="Phobius"/>
    </source>
</evidence>
<sequence length="45" mass="4730">MGKFLGRLVLVIVVAGLLGLIGYGYLGNLSANQSEVRVPVTLEAQ</sequence>
<evidence type="ECO:0000313" key="3">
    <source>
        <dbReference type="Proteomes" id="UP000193862"/>
    </source>
</evidence>
<keyword evidence="3" id="KW-1185">Reference proteome</keyword>
<evidence type="ECO:0000313" key="2">
    <source>
        <dbReference type="EMBL" id="SLN39681.1"/>
    </source>
</evidence>
<gene>
    <name evidence="2" type="ORF">AQS8620_01483</name>
</gene>
<proteinExistence type="predicted"/>
<name>A0A1Y5SG60_9RHOB</name>
<keyword evidence="1" id="KW-0812">Transmembrane</keyword>
<dbReference type="Proteomes" id="UP000193862">
    <property type="component" value="Unassembled WGS sequence"/>
</dbReference>
<reference evidence="2 3" key="1">
    <citation type="submission" date="2017-03" db="EMBL/GenBank/DDBJ databases">
        <authorList>
            <person name="Afonso C.L."/>
            <person name="Miller P.J."/>
            <person name="Scott M.A."/>
            <person name="Spackman E."/>
            <person name="Goraichik I."/>
            <person name="Dimitrov K.M."/>
            <person name="Suarez D.L."/>
            <person name="Swayne D.E."/>
        </authorList>
    </citation>
    <scope>NUCLEOTIDE SEQUENCE [LARGE SCALE GENOMIC DNA]</scope>
    <source>
        <strain evidence="2 3">CECT 8620</strain>
    </source>
</reference>
<organism evidence="2 3">
    <name type="scientific">Aquimixticola soesokkakensis</name>
    <dbReference type="NCBI Taxonomy" id="1519096"/>
    <lineage>
        <taxon>Bacteria</taxon>
        <taxon>Pseudomonadati</taxon>
        <taxon>Pseudomonadota</taxon>
        <taxon>Alphaproteobacteria</taxon>
        <taxon>Rhodobacterales</taxon>
        <taxon>Paracoccaceae</taxon>
        <taxon>Aquimixticola</taxon>
    </lineage>
</organism>
<dbReference type="EMBL" id="FWFS01000005">
    <property type="protein sequence ID" value="SLN39681.1"/>
    <property type="molecule type" value="Genomic_DNA"/>
</dbReference>
<dbReference type="AlphaFoldDB" id="A0A1Y5SG60"/>
<protein>
    <submittedName>
        <fullName evidence="2">Uncharacterized protein</fullName>
    </submittedName>
</protein>
<accession>A0A1Y5SG60</accession>
<keyword evidence="1" id="KW-0472">Membrane</keyword>